<gene>
    <name evidence="2" type="ORF">Mal64_19080</name>
</gene>
<accession>A0A5C5ZNC7</accession>
<comment type="caution">
    <text evidence="2">The sequence shown here is derived from an EMBL/GenBank/DDBJ whole genome shotgun (WGS) entry which is preliminary data.</text>
</comment>
<proteinExistence type="predicted"/>
<dbReference type="Pfam" id="PF25135">
    <property type="entry name" value="DUF7822"/>
    <property type="match status" value="1"/>
</dbReference>
<reference evidence="2 3" key="1">
    <citation type="submission" date="2019-02" db="EMBL/GenBank/DDBJ databases">
        <title>Deep-cultivation of Planctomycetes and their phenomic and genomic characterization uncovers novel biology.</title>
        <authorList>
            <person name="Wiegand S."/>
            <person name="Jogler M."/>
            <person name="Boedeker C."/>
            <person name="Pinto D."/>
            <person name="Vollmers J."/>
            <person name="Rivas-Marin E."/>
            <person name="Kohn T."/>
            <person name="Peeters S.H."/>
            <person name="Heuer A."/>
            <person name="Rast P."/>
            <person name="Oberbeckmann S."/>
            <person name="Bunk B."/>
            <person name="Jeske O."/>
            <person name="Meyerdierks A."/>
            <person name="Storesund J.E."/>
            <person name="Kallscheuer N."/>
            <person name="Luecker S."/>
            <person name="Lage O.M."/>
            <person name="Pohl T."/>
            <person name="Merkel B.J."/>
            <person name="Hornburger P."/>
            <person name="Mueller R.-W."/>
            <person name="Bruemmer F."/>
            <person name="Labrenz M."/>
            <person name="Spormann A.M."/>
            <person name="Op Den Camp H."/>
            <person name="Overmann J."/>
            <person name="Amann R."/>
            <person name="Jetten M.S.M."/>
            <person name="Mascher T."/>
            <person name="Medema M.H."/>
            <person name="Devos D.P."/>
            <person name="Kaster A.-K."/>
            <person name="Ovreas L."/>
            <person name="Rohde M."/>
            <person name="Galperin M.Y."/>
            <person name="Jogler C."/>
        </authorList>
    </citation>
    <scope>NUCLEOTIDE SEQUENCE [LARGE SCALE GENOMIC DNA]</scope>
    <source>
        <strain evidence="2 3">Mal64</strain>
    </source>
</reference>
<evidence type="ECO:0000259" key="1">
    <source>
        <dbReference type="Pfam" id="PF25135"/>
    </source>
</evidence>
<dbReference type="AlphaFoldDB" id="A0A5C5ZNC7"/>
<keyword evidence="3" id="KW-1185">Reference proteome</keyword>
<dbReference type="RefSeq" id="WP_146399477.1">
    <property type="nucleotide sequence ID" value="NZ_SJPQ01000002.1"/>
</dbReference>
<evidence type="ECO:0000313" key="2">
    <source>
        <dbReference type="EMBL" id="TWT88427.1"/>
    </source>
</evidence>
<dbReference type="InterPro" id="IPR056724">
    <property type="entry name" value="DUF7822"/>
</dbReference>
<dbReference type="OrthoDB" id="1417812at2"/>
<dbReference type="Proteomes" id="UP000315440">
    <property type="component" value="Unassembled WGS sequence"/>
</dbReference>
<dbReference type="EMBL" id="SJPQ01000002">
    <property type="protein sequence ID" value="TWT88427.1"/>
    <property type="molecule type" value="Genomic_DNA"/>
</dbReference>
<feature type="domain" description="DUF7822" evidence="1">
    <location>
        <begin position="21"/>
        <end position="143"/>
    </location>
</feature>
<protein>
    <recommendedName>
        <fullName evidence="1">DUF7822 domain-containing protein</fullName>
    </recommendedName>
</protein>
<sequence>MANRSYLYSANRLPSRDTSLEVLRTVGIAEFNYDIPIAFMLLVSGNPQRCPSSIWASSEAEAIAGDYQIGVQRLLDFLRRVEHPEVNALIESTQAFLADERNKNSYFLLEPCEIFELGEWESDDTFDELLDYISGVDQVAEHVREKFSDAAQGQQTQYANNLLYSLGVSNWSNILYYSSTEDSSSDSFAIDRSSLSDAKSMPGHDAEKLCGQDTPSQVTKRSLVKNDISWKNNPAVVRWVIILSMLLAFPLGILRARGCAPEQKNVQPPSEVRDTGLPEGWEQSEVFRRLYGQESESNRSENL</sequence>
<evidence type="ECO:0000313" key="3">
    <source>
        <dbReference type="Proteomes" id="UP000315440"/>
    </source>
</evidence>
<name>A0A5C5ZNC7_9BACT</name>
<organism evidence="2 3">
    <name type="scientific">Pseudobythopirellula maris</name>
    <dbReference type="NCBI Taxonomy" id="2527991"/>
    <lineage>
        <taxon>Bacteria</taxon>
        <taxon>Pseudomonadati</taxon>
        <taxon>Planctomycetota</taxon>
        <taxon>Planctomycetia</taxon>
        <taxon>Pirellulales</taxon>
        <taxon>Lacipirellulaceae</taxon>
        <taxon>Pseudobythopirellula</taxon>
    </lineage>
</organism>